<dbReference type="GO" id="GO:0042799">
    <property type="term" value="F:histone H4K20 methyltransferase activity"/>
    <property type="evidence" value="ECO:0007669"/>
    <property type="project" value="TreeGrafter"/>
</dbReference>
<dbReference type="InterPro" id="IPR051760">
    <property type="entry name" value="KMT5A"/>
</dbReference>
<reference evidence="3" key="3">
    <citation type="submission" date="2015-06" db="UniProtKB">
        <authorList>
            <consortium name="EnsemblMetazoa"/>
        </authorList>
    </citation>
    <scope>IDENTIFICATION</scope>
</reference>
<sequence length="118" mass="13589">EGLAIMSNTSLGRGIITTHKFQKGDVVCDYFGKVVKLGAHHDHRRVTLERTTYCFYFEFKEQKYMIDASQDDGSYGRLINHSLTPNLKPVKVHMEAWLVFKAKRDINVGEELSFDYAD</sequence>
<dbReference type="Pfam" id="PF00856">
    <property type="entry name" value="SET"/>
    <property type="match status" value="1"/>
</dbReference>
<dbReference type="AlphaFoldDB" id="R7TU65"/>
<dbReference type="PANTHER" id="PTHR46167:SF1">
    <property type="entry name" value="N-LYSINE METHYLTRANSFERASE KMT5A"/>
    <property type="match status" value="1"/>
</dbReference>
<feature type="domain" description="SET" evidence="1">
    <location>
        <begin position="1"/>
        <end position="117"/>
    </location>
</feature>
<dbReference type="GO" id="GO:0005634">
    <property type="term" value="C:nucleus"/>
    <property type="evidence" value="ECO:0007669"/>
    <property type="project" value="TreeGrafter"/>
</dbReference>
<dbReference type="HOGENOM" id="CLU_047978_1_1_1"/>
<accession>R7TU65</accession>
<reference evidence="2 4" key="2">
    <citation type="journal article" date="2013" name="Nature">
        <title>Insights into bilaterian evolution from three spiralian genomes.</title>
        <authorList>
            <person name="Simakov O."/>
            <person name="Marletaz F."/>
            <person name="Cho S.J."/>
            <person name="Edsinger-Gonzales E."/>
            <person name="Havlak P."/>
            <person name="Hellsten U."/>
            <person name="Kuo D.H."/>
            <person name="Larsson T."/>
            <person name="Lv J."/>
            <person name="Arendt D."/>
            <person name="Savage R."/>
            <person name="Osoegawa K."/>
            <person name="de Jong P."/>
            <person name="Grimwood J."/>
            <person name="Chapman J.A."/>
            <person name="Shapiro H."/>
            <person name="Aerts A."/>
            <person name="Otillar R.P."/>
            <person name="Terry A.Y."/>
            <person name="Boore J.L."/>
            <person name="Grigoriev I.V."/>
            <person name="Lindberg D.R."/>
            <person name="Seaver E.C."/>
            <person name="Weisblat D.A."/>
            <person name="Putnam N.H."/>
            <person name="Rokhsar D.S."/>
        </authorList>
    </citation>
    <scope>NUCLEOTIDE SEQUENCE</scope>
    <source>
        <strain evidence="2 4">I ESC-2004</strain>
    </source>
</reference>
<evidence type="ECO:0000313" key="3">
    <source>
        <dbReference type="EnsemblMetazoa" id="CapteP49838"/>
    </source>
</evidence>
<gene>
    <name evidence="2" type="ORF">CAPTEDRAFT_49838</name>
</gene>
<dbReference type="SMART" id="SM00317">
    <property type="entry name" value="SET"/>
    <property type="match status" value="1"/>
</dbReference>
<dbReference type="OMA" id="ELICEYS"/>
<dbReference type="STRING" id="283909.R7TU65"/>
<dbReference type="GO" id="GO:0043516">
    <property type="term" value="P:regulation of DNA damage response, signal transduction by p53 class mediator"/>
    <property type="evidence" value="ECO:0007669"/>
    <property type="project" value="TreeGrafter"/>
</dbReference>
<protein>
    <recommendedName>
        <fullName evidence="1">SET domain-containing protein</fullName>
    </recommendedName>
</protein>
<dbReference type="InterPro" id="IPR001214">
    <property type="entry name" value="SET_dom"/>
</dbReference>
<dbReference type="InterPro" id="IPR046341">
    <property type="entry name" value="SET_dom_sf"/>
</dbReference>
<dbReference type="Gene3D" id="2.170.270.10">
    <property type="entry name" value="SET domain"/>
    <property type="match status" value="1"/>
</dbReference>
<dbReference type="Proteomes" id="UP000014760">
    <property type="component" value="Unassembled WGS sequence"/>
</dbReference>
<feature type="non-terminal residue" evidence="2">
    <location>
        <position position="118"/>
    </location>
</feature>
<keyword evidence="4" id="KW-1185">Reference proteome</keyword>
<organism evidence="2">
    <name type="scientific">Capitella teleta</name>
    <name type="common">Polychaete worm</name>
    <dbReference type="NCBI Taxonomy" id="283909"/>
    <lineage>
        <taxon>Eukaryota</taxon>
        <taxon>Metazoa</taxon>
        <taxon>Spiralia</taxon>
        <taxon>Lophotrochozoa</taxon>
        <taxon>Annelida</taxon>
        <taxon>Polychaeta</taxon>
        <taxon>Sedentaria</taxon>
        <taxon>Scolecida</taxon>
        <taxon>Capitellidae</taxon>
        <taxon>Capitella</taxon>
    </lineage>
</organism>
<feature type="non-terminal residue" evidence="2">
    <location>
        <position position="1"/>
    </location>
</feature>
<dbReference type="EnsemblMetazoa" id="CapteT49838">
    <property type="protein sequence ID" value="CapteP49838"/>
    <property type="gene ID" value="CapteG49838"/>
</dbReference>
<dbReference type="PROSITE" id="PS50280">
    <property type="entry name" value="SET"/>
    <property type="match status" value="1"/>
</dbReference>
<dbReference type="PANTHER" id="PTHR46167">
    <property type="entry name" value="N-LYSINE METHYLTRANSFERASE KMT5A"/>
    <property type="match status" value="1"/>
</dbReference>
<evidence type="ECO:0000313" key="4">
    <source>
        <dbReference type="Proteomes" id="UP000014760"/>
    </source>
</evidence>
<dbReference type="EMBL" id="AMQN01028877">
    <property type="status" value="NOT_ANNOTATED_CDS"/>
    <property type="molecule type" value="Genomic_DNA"/>
</dbReference>
<dbReference type="SUPFAM" id="SSF82199">
    <property type="entry name" value="SET domain"/>
    <property type="match status" value="1"/>
</dbReference>
<evidence type="ECO:0000313" key="2">
    <source>
        <dbReference type="EMBL" id="ELT95001.1"/>
    </source>
</evidence>
<dbReference type="GO" id="GO:0005700">
    <property type="term" value="C:polytene chromosome"/>
    <property type="evidence" value="ECO:0007669"/>
    <property type="project" value="TreeGrafter"/>
</dbReference>
<name>R7TU65_CAPTE</name>
<dbReference type="GO" id="GO:0006357">
    <property type="term" value="P:regulation of transcription by RNA polymerase II"/>
    <property type="evidence" value="ECO:0007669"/>
    <property type="project" value="TreeGrafter"/>
</dbReference>
<reference evidence="4" key="1">
    <citation type="submission" date="2012-12" db="EMBL/GenBank/DDBJ databases">
        <authorList>
            <person name="Hellsten U."/>
            <person name="Grimwood J."/>
            <person name="Chapman J.A."/>
            <person name="Shapiro H."/>
            <person name="Aerts A."/>
            <person name="Otillar R.P."/>
            <person name="Terry A.Y."/>
            <person name="Boore J.L."/>
            <person name="Simakov O."/>
            <person name="Marletaz F."/>
            <person name="Cho S.-J."/>
            <person name="Edsinger-Gonzales E."/>
            <person name="Havlak P."/>
            <person name="Kuo D.-H."/>
            <person name="Larsson T."/>
            <person name="Lv J."/>
            <person name="Arendt D."/>
            <person name="Savage R."/>
            <person name="Osoegawa K."/>
            <person name="de Jong P."/>
            <person name="Lindberg D.R."/>
            <person name="Seaver E.C."/>
            <person name="Weisblat D.A."/>
            <person name="Putnam N.H."/>
            <person name="Grigoriev I.V."/>
            <person name="Rokhsar D.S."/>
        </authorList>
    </citation>
    <scope>NUCLEOTIDE SEQUENCE</scope>
    <source>
        <strain evidence="4">I ESC-2004</strain>
    </source>
</reference>
<dbReference type="OrthoDB" id="16287at2759"/>
<proteinExistence type="predicted"/>
<dbReference type="EMBL" id="KB309252">
    <property type="protein sequence ID" value="ELT95001.1"/>
    <property type="molecule type" value="Genomic_DNA"/>
</dbReference>
<evidence type="ECO:0000259" key="1">
    <source>
        <dbReference type="PROSITE" id="PS50280"/>
    </source>
</evidence>